<dbReference type="AlphaFoldDB" id="A0A382XC37"/>
<organism evidence="1">
    <name type="scientific">marine metagenome</name>
    <dbReference type="NCBI Taxonomy" id="408172"/>
    <lineage>
        <taxon>unclassified sequences</taxon>
        <taxon>metagenomes</taxon>
        <taxon>ecological metagenomes</taxon>
    </lineage>
</organism>
<dbReference type="CDD" id="cd00586">
    <property type="entry name" value="4HBT"/>
    <property type="match status" value="1"/>
</dbReference>
<accession>A0A382XC37</accession>
<dbReference type="InterPro" id="IPR029069">
    <property type="entry name" value="HotDog_dom_sf"/>
</dbReference>
<proteinExistence type="predicted"/>
<dbReference type="GO" id="GO:0047617">
    <property type="term" value="F:fatty acyl-CoA hydrolase activity"/>
    <property type="evidence" value="ECO:0007669"/>
    <property type="project" value="TreeGrafter"/>
</dbReference>
<sequence>MDRQAAKNHNAENISMELKNMRWLETCRGVVYPWHCDQLGHMNVQHYVGHFDIAAFHFLAELGFTADGQQHSGITLVDAQHTIQFKNEQRLGTLFKIESALLKVGTKSVVAMHRLRNIETNVIGATTEIVAVCFDLSTRSSIPIPVKARKQLKAYIMDPGDET</sequence>
<dbReference type="EMBL" id="UINC01166665">
    <property type="protein sequence ID" value="SVD68747.1"/>
    <property type="molecule type" value="Genomic_DNA"/>
</dbReference>
<protein>
    <recommendedName>
        <fullName evidence="2">Thioesterase domain-containing protein</fullName>
    </recommendedName>
</protein>
<dbReference type="SUPFAM" id="SSF54637">
    <property type="entry name" value="Thioesterase/thiol ester dehydrase-isomerase"/>
    <property type="match status" value="1"/>
</dbReference>
<gene>
    <name evidence="1" type="ORF">METZ01_LOCUS421601</name>
</gene>
<evidence type="ECO:0008006" key="2">
    <source>
        <dbReference type="Google" id="ProtNLM"/>
    </source>
</evidence>
<dbReference type="Pfam" id="PF13279">
    <property type="entry name" value="4HBT_2"/>
    <property type="match status" value="1"/>
</dbReference>
<evidence type="ECO:0000313" key="1">
    <source>
        <dbReference type="EMBL" id="SVD68747.1"/>
    </source>
</evidence>
<name>A0A382XC37_9ZZZZ</name>
<dbReference type="InterPro" id="IPR050563">
    <property type="entry name" value="4-hydroxybenzoyl-CoA_TE"/>
</dbReference>
<dbReference type="PANTHER" id="PTHR31793">
    <property type="entry name" value="4-HYDROXYBENZOYL-COA THIOESTERASE FAMILY MEMBER"/>
    <property type="match status" value="1"/>
</dbReference>
<dbReference type="PANTHER" id="PTHR31793:SF2">
    <property type="entry name" value="BLR1345 PROTEIN"/>
    <property type="match status" value="1"/>
</dbReference>
<dbReference type="Gene3D" id="3.10.129.10">
    <property type="entry name" value="Hotdog Thioesterase"/>
    <property type="match status" value="1"/>
</dbReference>
<reference evidence="1" key="1">
    <citation type="submission" date="2018-05" db="EMBL/GenBank/DDBJ databases">
        <authorList>
            <person name="Lanie J.A."/>
            <person name="Ng W.-L."/>
            <person name="Kazmierczak K.M."/>
            <person name="Andrzejewski T.M."/>
            <person name="Davidsen T.M."/>
            <person name="Wayne K.J."/>
            <person name="Tettelin H."/>
            <person name="Glass J.I."/>
            <person name="Rusch D."/>
            <person name="Podicherti R."/>
            <person name="Tsui H.-C.T."/>
            <person name="Winkler M.E."/>
        </authorList>
    </citation>
    <scope>NUCLEOTIDE SEQUENCE</scope>
</reference>